<name>A0A6M4G0T8_SPHYA</name>
<gene>
    <name evidence="1" type="ORF">HH800_00885</name>
</gene>
<evidence type="ECO:0000313" key="2">
    <source>
        <dbReference type="Proteomes" id="UP000502611"/>
    </source>
</evidence>
<accession>A0A6M4G0T8</accession>
<evidence type="ECO:0000313" key="1">
    <source>
        <dbReference type="EMBL" id="QJR00875.1"/>
    </source>
</evidence>
<sequence>MILLAIALQADVAMRAEGWAEKAEPISSCASDVDCDDKWKRASDWIRRNTRFQIAVDKPDLLATYGAIYANTDLSYVLVKRKGQNGQTEIAARAWCGNVISCKPKPKNAIAALKREIG</sequence>
<dbReference type="EMBL" id="CP053021">
    <property type="protein sequence ID" value="QJR00875.1"/>
    <property type="molecule type" value="Genomic_DNA"/>
</dbReference>
<dbReference type="RefSeq" id="WP_169859915.1">
    <property type="nucleotide sequence ID" value="NZ_CP053021.1"/>
</dbReference>
<dbReference type="AlphaFoldDB" id="A0A6M4G0T8"/>
<organism evidence="1 2">
    <name type="scientific">Sphingobium yanoikuyae</name>
    <name type="common">Sphingomonas yanoikuyae</name>
    <dbReference type="NCBI Taxonomy" id="13690"/>
    <lineage>
        <taxon>Bacteria</taxon>
        <taxon>Pseudomonadati</taxon>
        <taxon>Pseudomonadota</taxon>
        <taxon>Alphaproteobacteria</taxon>
        <taxon>Sphingomonadales</taxon>
        <taxon>Sphingomonadaceae</taxon>
        <taxon>Sphingobium</taxon>
    </lineage>
</organism>
<proteinExistence type="predicted"/>
<reference evidence="1 2" key="1">
    <citation type="submission" date="2020-04" db="EMBL/GenBank/DDBJ databases">
        <title>The Whole Genome Analysis of High salt-tolerant Sphingobium yanoikuyae YC-XJ2 with Aryl organophosphorus flame retardants (aryl-OPFRs)-degrading capacity and characteristics of Related phosphotriesterase.</title>
        <authorList>
            <person name="Li X."/>
        </authorList>
    </citation>
    <scope>NUCLEOTIDE SEQUENCE [LARGE SCALE GENOMIC DNA]</scope>
    <source>
        <strain evidence="1 2">YC-XJ2</strain>
    </source>
</reference>
<protein>
    <submittedName>
        <fullName evidence="1">Uncharacterized protein</fullName>
    </submittedName>
</protein>
<dbReference type="Proteomes" id="UP000502611">
    <property type="component" value="Chromosome"/>
</dbReference>